<proteinExistence type="predicted"/>
<reference evidence="2 3" key="1">
    <citation type="submission" date="2018-09" db="EMBL/GenBank/DDBJ databases">
        <title>Bacillus saliacetes sp. nov., isolated from Thai shrimp paste (Ka-pi).</title>
        <authorList>
            <person name="Daroonpunt R."/>
            <person name="Tanasupawat S."/>
            <person name="Yiamsombut S."/>
        </authorList>
    </citation>
    <scope>NUCLEOTIDE SEQUENCE [LARGE SCALE GENOMIC DNA]</scope>
    <source>
        <strain evidence="2 3">SKP7-4</strain>
    </source>
</reference>
<keyword evidence="3" id="KW-1185">Reference proteome</keyword>
<name>A0A3A1QYG4_9BACI</name>
<comment type="caution">
    <text evidence="2">The sequence shown here is derived from an EMBL/GenBank/DDBJ whole genome shotgun (WGS) entry which is preliminary data.</text>
</comment>
<feature type="transmembrane region" description="Helical" evidence="1">
    <location>
        <begin position="36"/>
        <end position="57"/>
    </location>
</feature>
<keyword evidence="1" id="KW-0472">Membrane</keyword>
<protein>
    <submittedName>
        <fullName evidence="2">Uncharacterized protein</fullName>
    </submittedName>
</protein>
<feature type="non-terminal residue" evidence="2">
    <location>
        <position position="67"/>
    </location>
</feature>
<accession>A0A3A1QYG4</accession>
<sequence>MKRLFSHILMLSEKIPGAGLSPVFEGFTLEKERAALFLLITGVITTIYQDFILKFVLNSNKFYEKIH</sequence>
<keyword evidence="1" id="KW-1133">Transmembrane helix</keyword>
<evidence type="ECO:0000313" key="3">
    <source>
        <dbReference type="Proteomes" id="UP000265801"/>
    </source>
</evidence>
<evidence type="ECO:0000256" key="1">
    <source>
        <dbReference type="SAM" id="Phobius"/>
    </source>
</evidence>
<dbReference type="Proteomes" id="UP000265801">
    <property type="component" value="Unassembled WGS sequence"/>
</dbReference>
<keyword evidence="1" id="KW-0812">Transmembrane</keyword>
<gene>
    <name evidence="2" type="ORF">D3H55_11270</name>
</gene>
<dbReference type="EMBL" id="QXIR01000013">
    <property type="protein sequence ID" value="RIW33650.1"/>
    <property type="molecule type" value="Genomic_DNA"/>
</dbReference>
<dbReference type="AlphaFoldDB" id="A0A3A1QYG4"/>
<evidence type="ECO:0000313" key="2">
    <source>
        <dbReference type="EMBL" id="RIW33650.1"/>
    </source>
</evidence>
<organism evidence="2 3">
    <name type="scientific">Bacillus salacetis</name>
    <dbReference type="NCBI Taxonomy" id="2315464"/>
    <lineage>
        <taxon>Bacteria</taxon>
        <taxon>Bacillati</taxon>
        <taxon>Bacillota</taxon>
        <taxon>Bacilli</taxon>
        <taxon>Bacillales</taxon>
        <taxon>Bacillaceae</taxon>
        <taxon>Bacillus</taxon>
    </lineage>
</organism>